<accession>A0ABV6KNC9</accession>
<proteinExistence type="predicted"/>
<evidence type="ECO:0000313" key="2">
    <source>
        <dbReference type="EMBL" id="MFC0474836.1"/>
    </source>
</evidence>
<protein>
    <submittedName>
        <fullName evidence="2">DUF3397 domain-containing protein</fullName>
    </submittedName>
</protein>
<dbReference type="RefSeq" id="WP_160545682.1">
    <property type="nucleotide sequence ID" value="NZ_JBHLUU010000016.1"/>
</dbReference>
<comment type="caution">
    <text evidence="2">The sequence shown here is derived from an EMBL/GenBank/DDBJ whole genome shotgun (WGS) entry which is preliminary data.</text>
</comment>
<feature type="transmembrane region" description="Helical" evidence="1">
    <location>
        <begin position="38"/>
        <end position="57"/>
    </location>
</feature>
<gene>
    <name evidence="2" type="ORF">ACFFHF_05920</name>
</gene>
<dbReference type="InterPro" id="IPR024515">
    <property type="entry name" value="DUF3397"/>
</dbReference>
<dbReference type="Proteomes" id="UP001589738">
    <property type="component" value="Unassembled WGS sequence"/>
</dbReference>
<evidence type="ECO:0000313" key="3">
    <source>
        <dbReference type="Proteomes" id="UP001589738"/>
    </source>
</evidence>
<keyword evidence="1" id="KW-0472">Membrane</keyword>
<dbReference type="PIRSF" id="PIRSF030092">
    <property type="entry name" value="UCP030092"/>
    <property type="match status" value="1"/>
</dbReference>
<dbReference type="EMBL" id="JBHLUU010000016">
    <property type="protein sequence ID" value="MFC0474836.1"/>
    <property type="molecule type" value="Genomic_DNA"/>
</dbReference>
<organism evidence="2 3">
    <name type="scientific">Robertmurraya beringensis</name>
    <dbReference type="NCBI Taxonomy" id="641660"/>
    <lineage>
        <taxon>Bacteria</taxon>
        <taxon>Bacillati</taxon>
        <taxon>Bacillota</taxon>
        <taxon>Bacilli</taxon>
        <taxon>Bacillales</taxon>
        <taxon>Bacillaceae</taxon>
        <taxon>Robertmurraya</taxon>
    </lineage>
</organism>
<feature type="transmembrane region" description="Helical" evidence="1">
    <location>
        <begin position="103"/>
        <end position="124"/>
    </location>
</feature>
<evidence type="ECO:0000256" key="1">
    <source>
        <dbReference type="SAM" id="Phobius"/>
    </source>
</evidence>
<feature type="transmembrane region" description="Helical" evidence="1">
    <location>
        <begin position="6"/>
        <end position="26"/>
    </location>
</feature>
<keyword evidence="1" id="KW-0812">Transmembrane</keyword>
<keyword evidence="3" id="KW-1185">Reference proteome</keyword>
<dbReference type="InterPro" id="IPR016945">
    <property type="entry name" value="UCP030092"/>
</dbReference>
<keyword evidence="1" id="KW-1133">Transmembrane helix</keyword>
<name>A0ABV6KNC9_9BACI</name>
<dbReference type="Pfam" id="PF11877">
    <property type="entry name" value="DUF3397"/>
    <property type="match status" value="1"/>
</dbReference>
<sequence>MGSFFATVFATLVTVPIIGYFIVFVIAKQMTKKHRKAVHIALDFSTVLFILSVHYLIVTIWDFSLFWLILILMIVMAILSLLLQYKLNEEVDLKKVFRGFWRFNFLLFFSAYIILICVGIFLSVTRSIS</sequence>
<reference evidence="2 3" key="1">
    <citation type="submission" date="2024-09" db="EMBL/GenBank/DDBJ databases">
        <authorList>
            <person name="Sun Q."/>
            <person name="Mori K."/>
        </authorList>
    </citation>
    <scope>NUCLEOTIDE SEQUENCE [LARGE SCALE GENOMIC DNA]</scope>
    <source>
        <strain evidence="2 3">CGMCC 1.9126</strain>
    </source>
</reference>
<feature type="transmembrane region" description="Helical" evidence="1">
    <location>
        <begin position="63"/>
        <end position="83"/>
    </location>
</feature>